<keyword evidence="1" id="KW-0732">Signal</keyword>
<dbReference type="GO" id="GO:0005230">
    <property type="term" value="F:extracellular ligand-gated monoatomic ion channel activity"/>
    <property type="evidence" value="ECO:0007669"/>
    <property type="project" value="InterPro"/>
</dbReference>
<name>A0A7I8V820_9ANNE</name>
<dbReference type="InterPro" id="IPR006202">
    <property type="entry name" value="Neur_chan_lig-bd"/>
</dbReference>
<evidence type="ECO:0000313" key="3">
    <source>
        <dbReference type="EMBL" id="CAD5111415.1"/>
    </source>
</evidence>
<dbReference type="SUPFAM" id="SSF63712">
    <property type="entry name" value="Nicotinic receptor ligand binding domain-like"/>
    <property type="match status" value="1"/>
</dbReference>
<dbReference type="Proteomes" id="UP000549394">
    <property type="component" value="Unassembled WGS sequence"/>
</dbReference>
<accession>A0A7I8V820</accession>
<dbReference type="InterPro" id="IPR036734">
    <property type="entry name" value="Neur_chan_lig-bd_sf"/>
</dbReference>
<keyword evidence="4" id="KW-1185">Reference proteome</keyword>
<dbReference type="Pfam" id="PF02931">
    <property type="entry name" value="Neur_chan_LBD"/>
    <property type="match status" value="1"/>
</dbReference>
<gene>
    <name evidence="3" type="ORF">DGYR_LOCUS713</name>
</gene>
<evidence type="ECO:0000256" key="1">
    <source>
        <dbReference type="SAM" id="SignalP"/>
    </source>
</evidence>
<comment type="caution">
    <text evidence="3">The sequence shown here is derived from an EMBL/GenBank/DDBJ whole genome shotgun (WGS) entry which is preliminary data.</text>
</comment>
<evidence type="ECO:0000313" key="4">
    <source>
        <dbReference type="Proteomes" id="UP000549394"/>
    </source>
</evidence>
<evidence type="ECO:0000259" key="2">
    <source>
        <dbReference type="Pfam" id="PF02931"/>
    </source>
</evidence>
<organism evidence="3 4">
    <name type="scientific">Dimorphilus gyrociliatus</name>
    <dbReference type="NCBI Taxonomy" id="2664684"/>
    <lineage>
        <taxon>Eukaryota</taxon>
        <taxon>Metazoa</taxon>
        <taxon>Spiralia</taxon>
        <taxon>Lophotrochozoa</taxon>
        <taxon>Annelida</taxon>
        <taxon>Polychaeta</taxon>
        <taxon>Polychaeta incertae sedis</taxon>
        <taxon>Dinophilidae</taxon>
        <taxon>Dimorphilus</taxon>
    </lineage>
</organism>
<proteinExistence type="predicted"/>
<feature type="signal peptide" evidence="1">
    <location>
        <begin position="1"/>
        <end position="17"/>
    </location>
</feature>
<dbReference type="AlphaFoldDB" id="A0A7I8V820"/>
<dbReference type="GO" id="GO:0016020">
    <property type="term" value="C:membrane"/>
    <property type="evidence" value="ECO:0007669"/>
    <property type="project" value="InterPro"/>
</dbReference>
<sequence>MICTRLATIFFLFTVFGVKLSRMDLRSFTEVFERGYLNKLAPNVNVIGEIVLKLDEGNWKFTEDFSKLSLLVWQEISWNDSTRKWAPSNDSKTIENASMRKTDIWTPSIYLFNPNENYESIHKSDVVQVYSTGTFMMEEGFRTTLPCRNNTPSGESISCFFRYMVYGLGETKVNIKMFGASQKFEVAHVSIVKNEDDRNIGAKTVNMKISKNIIINNKDDNSSSEFTYSVSCLLLVFCSFLFR</sequence>
<reference evidence="3 4" key="1">
    <citation type="submission" date="2020-08" db="EMBL/GenBank/DDBJ databases">
        <authorList>
            <person name="Hejnol A."/>
        </authorList>
    </citation>
    <scope>NUCLEOTIDE SEQUENCE [LARGE SCALE GENOMIC DNA]</scope>
</reference>
<protein>
    <submittedName>
        <fullName evidence="3">DgyrCDS725</fullName>
    </submittedName>
</protein>
<feature type="chain" id="PRO_5029873322" evidence="1">
    <location>
        <begin position="18"/>
        <end position="243"/>
    </location>
</feature>
<dbReference type="EMBL" id="CAJFCJ010000001">
    <property type="protein sequence ID" value="CAD5111415.1"/>
    <property type="molecule type" value="Genomic_DNA"/>
</dbReference>
<dbReference type="Gene3D" id="2.70.170.10">
    <property type="entry name" value="Neurotransmitter-gated ion-channel ligand-binding domain"/>
    <property type="match status" value="1"/>
</dbReference>
<feature type="domain" description="Neurotransmitter-gated ion-channel ligand-binding" evidence="2">
    <location>
        <begin position="65"/>
        <end position="182"/>
    </location>
</feature>